<proteinExistence type="inferred from homology"/>
<evidence type="ECO:0000313" key="6">
    <source>
        <dbReference type="EMBL" id="SIS72976.1"/>
    </source>
</evidence>
<gene>
    <name evidence="6" type="ORF">SAMN05421760_10416</name>
</gene>
<dbReference type="PANTHER" id="PTHR47366">
    <property type="entry name" value="TWO-ON-TWO HEMOGLOBIN-3"/>
    <property type="match status" value="1"/>
</dbReference>
<dbReference type="CDD" id="cd14773">
    <property type="entry name" value="TrHb2_PhHbO-like_O"/>
    <property type="match status" value="1"/>
</dbReference>
<keyword evidence="1" id="KW-0813">Transport</keyword>
<keyword evidence="4" id="KW-0408">Iron</keyword>
<dbReference type="SUPFAM" id="SSF46458">
    <property type="entry name" value="Globin-like"/>
    <property type="match status" value="1"/>
</dbReference>
<evidence type="ECO:0000256" key="3">
    <source>
        <dbReference type="ARBA" id="ARBA00022723"/>
    </source>
</evidence>
<sequence length="139" mass="15719">MNEKNYGYGVDDNSYKAAGELAGITLLVDEFYNNMSVFTEAKKIRDMHPSDLTESRTKLAYFLSGWLGGPRIYAAAFGSLSIPSAHQHLPVGEEESEAWLHCMQKALENQPYEETFKVYLINQLRVPAERIRAVCARNI</sequence>
<evidence type="ECO:0000256" key="4">
    <source>
        <dbReference type="ARBA" id="ARBA00023004"/>
    </source>
</evidence>
<dbReference type="InterPro" id="IPR044203">
    <property type="entry name" value="GlbO/GLB3-like"/>
</dbReference>
<evidence type="ECO:0000256" key="5">
    <source>
        <dbReference type="ARBA" id="ARBA00034496"/>
    </source>
</evidence>
<dbReference type="Pfam" id="PF01152">
    <property type="entry name" value="Bac_globin"/>
    <property type="match status" value="1"/>
</dbReference>
<dbReference type="AlphaFoldDB" id="A0A1N7LGR9"/>
<dbReference type="Proteomes" id="UP000185999">
    <property type="component" value="Unassembled WGS sequence"/>
</dbReference>
<comment type="similarity">
    <text evidence="5">Belongs to the truncated hemoglobin family. Group II subfamily.</text>
</comment>
<accession>A0A1N7LGR9</accession>
<evidence type="ECO:0000256" key="2">
    <source>
        <dbReference type="ARBA" id="ARBA00022617"/>
    </source>
</evidence>
<keyword evidence="3" id="KW-0479">Metal-binding</keyword>
<dbReference type="GO" id="GO:0020037">
    <property type="term" value="F:heme binding"/>
    <property type="evidence" value="ECO:0007669"/>
    <property type="project" value="InterPro"/>
</dbReference>
<dbReference type="GO" id="GO:0046872">
    <property type="term" value="F:metal ion binding"/>
    <property type="evidence" value="ECO:0007669"/>
    <property type="project" value="UniProtKB-KW"/>
</dbReference>
<dbReference type="STRING" id="619304.SAMN05421760_10416"/>
<keyword evidence="7" id="KW-1185">Reference proteome</keyword>
<evidence type="ECO:0000256" key="1">
    <source>
        <dbReference type="ARBA" id="ARBA00022448"/>
    </source>
</evidence>
<evidence type="ECO:0000313" key="7">
    <source>
        <dbReference type="Proteomes" id="UP000185999"/>
    </source>
</evidence>
<name>A0A1N7LGR9_9GAMM</name>
<keyword evidence="2" id="KW-0349">Heme</keyword>
<dbReference type="GO" id="GO:0005344">
    <property type="term" value="F:oxygen carrier activity"/>
    <property type="evidence" value="ECO:0007669"/>
    <property type="project" value="InterPro"/>
</dbReference>
<dbReference type="InterPro" id="IPR012292">
    <property type="entry name" value="Globin/Proto"/>
</dbReference>
<reference evidence="7" key="1">
    <citation type="submission" date="2017-01" db="EMBL/GenBank/DDBJ databases">
        <authorList>
            <person name="Varghese N."/>
            <person name="Submissions S."/>
        </authorList>
    </citation>
    <scope>NUCLEOTIDE SEQUENCE [LARGE SCALE GENOMIC DNA]</scope>
    <source>
        <strain evidence="7">DSM 22306</strain>
    </source>
</reference>
<dbReference type="OrthoDB" id="9790913at2"/>
<protein>
    <submittedName>
        <fullName evidence="6">Hemoglobin</fullName>
    </submittedName>
</protein>
<dbReference type="EMBL" id="FTOE01000004">
    <property type="protein sequence ID" value="SIS72976.1"/>
    <property type="molecule type" value="Genomic_DNA"/>
</dbReference>
<dbReference type="InterPro" id="IPR001486">
    <property type="entry name" value="Hemoglobin_trunc"/>
</dbReference>
<dbReference type="GO" id="GO:0019825">
    <property type="term" value="F:oxygen binding"/>
    <property type="evidence" value="ECO:0007669"/>
    <property type="project" value="InterPro"/>
</dbReference>
<dbReference type="InterPro" id="IPR009050">
    <property type="entry name" value="Globin-like_sf"/>
</dbReference>
<organism evidence="6 7">
    <name type="scientific">Neptunomonas antarctica</name>
    <dbReference type="NCBI Taxonomy" id="619304"/>
    <lineage>
        <taxon>Bacteria</taxon>
        <taxon>Pseudomonadati</taxon>
        <taxon>Pseudomonadota</taxon>
        <taxon>Gammaproteobacteria</taxon>
        <taxon>Oceanospirillales</taxon>
        <taxon>Oceanospirillaceae</taxon>
        <taxon>Neptunomonas</taxon>
    </lineage>
</organism>
<dbReference type="Gene3D" id="1.10.490.10">
    <property type="entry name" value="Globins"/>
    <property type="match status" value="1"/>
</dbReference>
<dbReference type="PANTHER" id="PTHR47366:SF1">
    <property type="entry name" value="TWO-ON-TWO HEMOGLOBIN-3"/>
    <property type="match status" value="1"/>
</dbReference>